<gene>
    <name evidence="9" type="ORF">VIN01S_10710</name>
</gene>
<dbReference type="SMART" id="SM00382">
    <property type="entry name" value="AAA"/>
    <property type="match status" value="2"/>
</dbReference>
<dbReference type="InterPro" id="IPR003439">
    <property type="entry name" value="ABC_transporter-like_ATP-bd"/>
</dbReference>
<dbReference type="OrthoDB" id="9784450at2"/>
<dbReference type="Pfam" id="PF00005">
    <property type="entry name" value="ABC_tran"/>
    <property type="match status" value="2"/>
</dbReference>
<evidence type="ECO:0000256" key="1">
    <source>
        <dbReference type="ARBA" id="ARBA00004417"/>
    </source>
</evidence>
<dbReference type="PANTHER" id="PTHR43297">
    <property type="entry name" value="OLIGOPEPTIDE TRANSPORT ATP-BINDING PROTEIN APPD"/>
    <property type="match status" value="1"/>
</dbReference>
<proteinExistence type="inferred from homology"/>
<evidence type="ECO:0000256" key="2">
    <source>
        <dbReference type="ARBA" id="ARBA00005417"/>
    </source>
</evidence>
<dbReference type="AlphaFoldDB" id="A0A4Y3HT99"/>
<evidence type="ECO:0000256" key="5">
    <source>
        <dbReference type="ARBA" id="ARBA00022741"/>
    </source>
</evidence>
<accession>A0A4Y3HT99</accession>
<dbReference type="Gene3D" id="3.40.50.300">
    <property type="entry name" value="P-loop containing nucleotide triphosphate hydrolases"/>
    <property type="match status" value="2"/>
</dbReference>
<evidence type="ECO:0000256" key="7">
    <source>
        <dbReference type="ARBA" id="ARBA00023136"/>
    </source>
</evidence>
<keyword evidence="10" id="KW-1185">Reference proteome</keyword>
<keyword evidence="3" id="KW-0813">Transport</keyword>
<evidence type="ECO:0000256" key="6">
    <source>
        <dbReference type="ARBA" id="ARBA00022840"/>
    </source>
</evidence>
<dbReference type="RefSeq" id="WP_141344662.1">
    <property type="nucleotide sequence ID" value="NZ_BJLF01000004.1"/>
</dbReference>
<dbReference type="Proteomes" id="UP000318717">
    <property type="component" value="Unassembled WGS sequence"/>
</dbReference>
<protein>
    <submittedName>
        <fullName evidence="9">ABC transporter ATP-binding protein</fullName>
    </submittedName>
</protein>
<dbReference type="SUPFAM" id="SSF52540">
    <property type="entry name" value="P-loop containing nucleoside triphosphate hydrolases"/>
    <property type="match status" value="2"/>
</dbReference>
<name>A0A4Y3HT99_9VIBR</name>
<dbReference type="InterPro" id="IPR003593">
    <property type="entry name" value="AAA+_ATPase"/>
</dbReference>
<keyword evidence="4" id="KW-1003">Cell membrane</keyword>
<feature type="domain" description="ABC transporter" evidence="8">
    <location>
        <begin position="263"/>
        <end position="477"/>
    </location>
</feature>
<dbReference type="GO" id="GO:0005524">
    <property type="term" value="F:ATP binding"/>
    <property type="evidence" value="ECO:0007669"/>
    <property type="project" value="UniProtKB-KW"/>
</dbReference>
<dbReference type="InterPro" id="IPR027417">
    <property type="entry name" value="P-loop_NTPase"/>
</dbReference>
<evidence type="ECO:0000313" key="9">
    <source>
        <dbReference type="EMBL" id="GEA50267.1"/>
    </source>
</evidence>
<evidence type="ECO:0000256" key="3">
    <source>
        <dbReference type="ARBA" id="ARBA00022448"/>
    </source>
</evidence>
<keyword evidence="7" id="KW-0472">Membrane</keyword>
<dbReference type="InterPro" id="IPR050388">
    <property type="entry name" value="ABC_Ni/Peptide_Import"/>
</dbReference>
<comment type="caution">
    <text evidence="9">The sequence shown here is derived from an EMBL/GenBank/DDBJ whole genome shotgun (WGS) entry which is preliminary data.</text>
</comment>
<comment type="similarity">
    <text evidence="2">Belongs to the ABC transporter superfamily.</text>
</comment>
<dbReference type="PROSITE" id="PS50893">
    <property type="entry name" value="ABC_TRANSPORTER_2"/>
    <property type="match status" value="2"/>
</dbReference>
<evidence type="ECO:0000313" key="10">
    <source>
        <dbReference type="Proteomes" id="UP000318717"/>
    </source>
</evidence>
<sequence>MNKVIEVQKLSISSSQGCIVEELSLSLEWGKPVTILGETGSGKSLLAQAIMGALPRGLEAKGEIRLLGKTVECKADIEELWGREVAMLPQEPWLSLDPIMPASKQISLVKRLVSLLNKPKSESIAIDSLARFGLEGSEGKVPSQLSGGMAQRLAYLCATSAGGRVLIADEPTKGLDSSRKQQLIQLLKEHSNKGALLTITHDVEVAKALGGEILVMKQGKVLETGCCESVLNAPKSEYARSLISARNLDHQRGDLLPNHKVLLELKGVEKSRGGKTLFSNVDLSLREGEVLGLVGDSGAGKSSLADVVLGLVQSDKGSVVHHQVLTRPKMLKLYQDPPASFCQSITLAKNLEDLCKLHQLDRKDIPRLMSELSLNSELLNRKPDSISGGELQRFAILRVLLMKPKVLVADEPTSRLDPIVAGSTIQLLLEQTSRINCAVVFISHDLELVKQVSHKVVKISDYVANHSSELSSPLVTV</sequence>
<dbReference type="GO" id="GO:0005886">
    <property type="term" value="C:plasma membrane"/>
    <property type="evidence" value="ECO:0007669"/>
    <property type="project" value="UniProtKB-SubCell"/>
</dbReference>
<dbReference type="EMBL" id="BJLF01000004">
    <property type="protein sequence ID" value="GEA50267.1"/>
    <property type="molecule type" value="Genomic_DNA"/>
</dbReference>
<dbReference type="PANTHER" id="PTHR43297:SF7">
    <property type="entry name" value="D,D-DIPEPTIDE TRANSPORT ATP-BINDING PROTEIN DDPD-RELATED"/>
    <property type="match status" value="1"/>
</dbReference>
<keyword evidence="6 9" id="KW-0067">ATP-binding</keyword>
<dbReference type="InterPro" id="IPR017871">
    <property type="entry name" value="ABC_transporter-like_CS"/>
</dbReference>
<feature type="domain" description="ABC transporter" evidence="8">
    <location>
        <begin position="5"/>
        <end position="243"/>
    </location>
</feature>
<evidence type="ECO:0000259" key="8">
    <source>
        <dbReference type="PROSITE" id="PS50893"/>
    </source>
</evidence>
<organism evidence="9 10">
    <name type="scientific">Vibrio inusitatus NBRC 102082</name>
    <dbReference type="NCBI Taxonomy" id="1219070"/>
    <lineage>
        <taxon>Bacteria</taxon>
        <taxon>Pseudomonadati</taxon>
        <taxon>Pseudomonadota</taxon>
        <taxon>Gammaproteobacteria</taxon>
        <taxon>Vibrionales</taxon>
        <taxon>Vibrionaceae</taxon>
        <taxon>Vibrio</taxon>
    </lineage>
</organism>
<keyword evidence="5" id="KW-0547">Nucleotide-binding</keyword>
<dbReference type="PROSITE" id="PS00211">
    <property type="entry name" value="ABC_TRANSPORTER_1"/>
    <property type="match status" value="1"/>
</dbReference>
<comment type="subcellular location">
    <subcellularLocation>
        <location evidence="1">Cell inner membrane</location>
        <topology evidence="1">Peripheral membrane protein</topology>
    </subcellularLocation>
</comment>
<evidence type="ECO:0000256" key="4">
    <source>
        <dbReference type="ARBA" id="ARBA00022475"/>
    </source>
</evidence>
<dbReference type="GO" id="GO:0016887">
    <property type="term" value="F:ATP hydrolysis activity"/>
    <property type="evidence" value="ECO:0007669"/>
    <property type="project" value="InterPro"/>
</dbReference>
<reference evidence="9 10" key="1">
    <citation type="submission" date="2019-06" db="EMBL/GenBank/DDBJ databases">
        <title>Whole genome shotgun sequence of Vibrio inusitatus NBRC 102082.</title>
        <authorList>
            <person name="Hosoyama A."/>
            <person name="Uohara A."/>
            <person name="Ohji S."/>
            <person name="Ichikawa N."/>
        </authorList>
    </citation>
    <scope>NUCLEOTIDE SEQUENCE [LARGE SCALE GENOMIC DNA]</scope>
    <source>
        <strain evidence="9 10">NBRC 102082</strain>
    </source>
</reference>